<organism evidence="1 2">
    <name type="scientific">Mucilaginibacter pineti</name>
    <dbReference type="NCBI Taxonomy" id="1391627"/>
    <lineage>
        <taxon>Bacteria</taxon>
        <taxon>Pseudomonadati</taxon>
        <taxon>Bacteroidota</taxon>
        <taxon>Sphingobacteriia</taxon>
        <taxon>Sphingobacteriales</taxon>
        <taxon>Sphingobacteriaceae</taxon>
        <taxon>Mucilaginibacter</taxon>
    </lineage>
</organism>
<sequence length="52" mass="5788">MQLADEVVTLLKLGAVIIYTGEVKTKKPAGLYQTGLPNQSNVINKTLIVWWM</sequence>
<name>A0A1G7I3H8_9SPHI</name>
<reference evidence="1 2" key="1">
    <citation type="submission" date="2016-10" db="EMBL/GenBank/DDBJ databases">
        <authorList>
            <person name="de Groot N.N."/>
        </authorList>
    </citation>
    <scope>NUCLEOTIDE SEQUENCE [LARGE SCALE GENOMIC DNA]</scope>
    <source>
        <strain evidence="1 2">47C3B</strain>
    </source>
</reference>
<dbReference type="EMBL" id="FNAI01000012">
    <property type="protein sequence ID" value="SDF07016.1"/>
    <property type="molecule type" value="Genomic_DNA"/>
</dbReference>
<evidence type="ECO:0000313" key="2">
    <source>
        <dbReference type="Proteomes" id="UP000199072"/>
    </source>
</evidence>
<evidence type="ECO:0000313" key="1">
    <source>
        <dbReference type="EMBL" id="SDF07016.1"/>
    </source>
</evidence>
<gene>
    <name evidence="1" type="ORF">SAMN05216464_112130</name>
</gene>
<accession>A0A1G7I3H8</accession>
<dbReference type="AlphaFoldDB" id="A0A1G7I3H8"/>
<proteinExistence type="predicted"/>
<keyword evidence="2" id="KW-1185">Reference proteome</keyword>
<protein>
    <submittedName>
        <fullName evidence="1">Uncharacterized protein</fullName>
    </submittedName>
</protein>
<dbReference type="Proteomes" id="UP000199072">
    <property type="component" value="Unassembled WGS sequence"/>
</dbReference>